<keyword evidence="2" id="KW-0285">Flavoprotein</keyword>
<keyword evidence="6" id="KW-1185">Reference proteome</keyword>
<dbReference type="GO" id="GO:0016646">
    <property type="term" value="F:oxidoreductase activity, acting on the CH-NH group of donors, NAD or NADP as acceptor"/>
    <property type="evidence" value="ECO:0007669"/>
    <property type="project" value="UniProtKB-ARBA"/>
</dbReference>
<dbReference type="SUPFAM" id="SSF50475">
    <property type="entry name" value="FMN-binding split barrel"/>
    <property type="match status" value="1"/>
</dbReference>
<proteinExistence type="inferred from homology"/>
<dbReference type="PANTHER" id="PTHR43567">
    <property type="entry name" value="FLAVOREDOXIN-RELATED-RELATED"/>
    <property type="match status" value="1"/>
</dbReference>
<evidence type="ECO:0000256" key="2">
    <source>
        <dbReference type="ARBA" id="ARBA00022630"/>
    </source>
</evidence>
<dbReference type="EMBL" id="WSLF01000014">
    <property type="protein sequence ID" value="KAE9630694.1"/>
    <property type="molecule type" value="Genomic_DNA"/>
</dbReference>
<dbReference type="Pfam" id="PF01613">
    <property type="entry name" value="Flavin_Reduct"/>
    <property type="match status" value="1"/>
</dbReference>
<gene>
    <name evidence="5" type="ORF">GND95_12320</name>
</gene>
<name>A0A7C8LNU3_9FIRM</name>
<feature type="domain" description="Flavin reductase like" evidence="4">
    <location>
        <begin position="13"/>
        <end position="150"/>
    </location>
</feature>
<comment type="cofactor">
    <cofactor evidence="1">
        <name>FMN</name>
        <dbReference type="ChEBI" id="CHEBI:58210"/>
    </cofactor>
</comment>
<evidence type="ECO:0000313" key="6">
    <source>
        <dbReference type="Proteomes" id="UP000483018"/>
    </source>
</evidence>
<protein>
    <submittedName>
        <fullName evidence="5">Flavin reductase</fullName>
    </submittedName>
</protein>
<dbReference type="InterPro" id="IPR052174">
    <property type="entry name" value="Flavoredoxin"/>
</dbReference>
<evidence type="ECO:0000256" key="1">
    <source>
        <dbReference type="ARBA" id="ARBA00001917"/>
    </source>
</evidence>
<evidence type="ECO:0000259" key="4">
    <source>
        <dbReference type="Pfam" id="PF01613"/>
    </source>
</evidence>
<dbReference type="AlphaFoldDB" id="A0A7C8LNU3"/>
<dbReference type="InterPro" id="IPR012349">
    <property type="entry name" value="Split_barrel_FMN-bd"/>
</dbReference>
<reference evidence="5 6" key="1">
    <citation type="submission" date="2019-12" db="EMBL/GenBank/DDBJ databases">
        <title>Defluviitalea raffinosedens, isolated from a biogas fermenter, genome sequencing and characterization.</title>
        <authorList>
            <person name="Rettenmaier R."/>
            <person name="Schneider M."/>
            <person name="Neuhaus K."/>
            <person name="Liebl W."/>
            <person name="Zverlov V."/>
        </authorList>
    </citation>
    <scope>NUCLEOTIDE SEQUENCE [LARGE SCALE GENOMIC DNA]</scope>
    <source>
        <strain evidence="5 6">249c-K6</strain>
    </source>
</reference>
<dbReference type="Gene3D" id="2.30.110.10">
    <property type="entry name" value="Electron Transport, Fmn-binding Protein, Chain A"/>
    <property type="match status" value="1"/>
</dbReference>
<dbReference type="Proteomes" id="UP000483018">
    <property type="component" value="Unassembled WGS sequence"/>
</dbReference>
<accession>A0A7C8LNU3</accession>
<dbReference type="GO" id="GO:0010181">
    <property type="term" value="F:FMN binding"/>
    <property type="evidence" value="ECO:0007669"/>
    <property type="project" value="InterPro"/>
</dbReference>
<comment type="similarity">
    <text evidence="3">Belongs to the flavoredoxin family.</text>
</comment>
<sequence>MGKISIGPENNFCPQTLFLYGTYKEDGTPNFGLFCWFSYCRDGELGVMACIGGEKLTKDRIRESKVFSANLVTESLLEFADYLGNTEGHKSGKMDIPIEIERGAVLNVPVLKKSPWVFELEVKHSIPLNDGEVFLCKIRNTIVDKALKDPSISVDERLRMAAPVMWIGEGQYYTLNYKTLGKTGDWKDLNFTK</sequence>
<dbReference type="RefSeq" id="WP_158741452.1">
    <property type="nucleotide sequence ID" value="NZ_JAFBEP010000014.1"/>
</dbReference>
<evidence type="ECO:0000256" key="3">
    <source>
        <dbReference type="ARBA" id="ARBA00038054"/>
    </source>
</evidence>
<dbReference type="InterPro" id="IPR002563">
    <property type="entry name" value="Flavin_Rdtase-like_dom"/>
</dbReference>
<comment type="caution">
    <text evidence="5">The sequence shown here is derived from an EMBL/GenBank/DDBJ whole genome shotgun (WGS) entry which is preliminary data.</text>
</comment>
<dbReference type="OrthoDB" id="9806228at2"/>
<organism evidence="5 6">
    <name type="scientific">Defluviitalea raffinosedens</name>
    <dbReference type="NCBI Taxonomy" id="1450156"/>
    <lineage>
        <taxon>Bacteria</taxon>
        <taxon>Bacillati</taxon>
        <taxon>Bacillota</taxon>
        <taxon>Clostridia</taxon>
        <taxon>Lachnospirales</taxon>
        <taxon>Defluviitaleaceae</taxon>
        <taxon>Defluviitalea</taxon>
    </lineage>
</organism>
<evidence type="ECO:0000313" key="5">
    <source>
        <dbReference type="EMBL" id="KAE9630694.1"/>
    </source>
</evidence>
<dbReference type="PANTHER" id="PTHR43567:SF1">
    <property type="entry name" value="FLAVOREDOXIN"/>
    <property type="match status" value="1"/>
</dbReference>